<comment type="caution">
    <text evidence="1">The sequence shown here is derived from an EMBL/GenBank/DDBJ whole genome shotgun (WGS) entry which is preliminary data.</text>
</comment>
<keyword evidence="2" id="KW-1185">Reference proteome</keyword>
<name>A0A3M7REF8_BRAPC</name>
<reference evidence="1 2" key="1">
    <citation type="journal article" date="2018" name="Sci. Rep.">
        <title>Genomic signatures of local adaptation to the degree of environmental predictability in rotifers.</title>
        <authorList>
            <person name="Franch-Gras L."/>
            <person name="Hahn C."/>
            <person name="Garcia-Roger E.M."/>
            <person name="Carmona M.J."/>
            <person name="Serra M."/>
            <person name="Gomez A."/>
        </authorList>
    </citation>
    <scope>NUCLEOTIDE SEQUENCE [LARGE SCALE GENOMIC DNA]</scope>
    <source>
        <strain evidence="1">HYR1</strain>
    </source>
</reference>
<dbReference type="Proteomes" id="UP000276133">
    <property type="component" value="Unassembled WGS sequence"/>
</dbReference>
<proteinExistence type="predicted"/>
<accession>A0A3M7REF8</accession>
<protein>
    <submittedName>
        <fullName evidence="1">Uncharacterized protein</fullName>
    </submittedName>
</protein>
<dbReference type="EMBL" id="REGN01003553">
    <property type="protein sequence ID" value="RNA21992.1"/>
    <property type="molecule type" value="Genomic_DNA"/>
</dbReference>
<dbReference type="AlphaFoldDB" id="A0A3M7REF8"/>
<evidence type="ECO:0000313" key="2">
    <source>
        <dbReference type="Proteomes" id="UP000276133"/>
    </source>
</evidence>
<sequence length="103" mass="12033">MLGSPKISSWEVRFFKPNITVMVSSFFTKLYLVMMNMQLIKNDENNVLIFSLLHKTEINHYLMINLVRTKKTSIKLNVSRFASRKAKFICNGAFLVTSIWRAK</sequence>
<organism evidence="1 2">
    <name type="scientific">Brachionus plicatilis</name>
    <name type="common">Marine rotifer</name>
    <name type="synonym">Brachionus muelleri</name>
    <dbReference type="NCBI Taxonomy" id="10195"/>
    <lineage>
        <taxon>Eukaryota</taxon>
        <taxon>Metazoa</taxon>
        <taxon>Spiralia</taxon>
        <taxon>Gnathifera</taxon>
        <taxon>Rotifera</taxon>
        <taxon>Eurotatoria</taxon>
        <taxon>Monogononta</taxon>
        <taxon>Pseudotrocha</taxon>
        <taxon>Ploima</taxon>
        <taxon>Brachionidae</taxon>
        <taxon>Brachionus</taxon>
    </lineage>
</organism>
<evidence type="ECO:0000313" key="1">
    <source>
        <dbReference type="EMBL" id="RNA21992.1"/>
    </source>
</evidence>
<gene>
    <name evidence="1" type="ORF">BpHYR1_007494</name>
</gene>